<organism evidence="9 10">
    <name type="scientific">Penicillium cosmopolitanum</name>
    <dbReference type="NCBI Taxonomy" id="1131564"/>
    <lineage>
        <taxon>Eukaryota</taxon>
        <taxon>Fungi</taxon>
        <taxon>Dikarya</taxon>
        <taxon>Ascomycota</taxon>
        <taxon>Pezizomycotina</taxon>
        <taxon>Eurotiomycetes</taxon>
        <taxon>Eurotiomycetidae</taxon>
        <taxon>Eurotiales</taxon>
        <taxon>Aspergillaceae</taxon>
        <taxon>Penicillium</taxon>
    </lineage>
</organism>
<accession>A0A9X0B824</accession>
<feature type="domain" description="RNase H type-1" evidence="8">
    <location>
        <begin position="1"/>
        <end position="164"/>
    </location>
</feature>
<dbReference type="GO" id="GO:0004523">
    <property type="term" value="F:RNA-DNA hybrid ribonuclease activity"/>
    <property type="evidence" value="ECO:0007669"/>
    <property type="project" value="UniProtKB-EC"/>
</dbReference>
<dbReference type="InterPro" id="IPR002156">
    <property type="entry name" value="RNaseH_domain"/>
</dbReference>
<evidence type="ECO:0000259" key="8">
    <source>
        <dbReference type="PROSITE" id="PS50879"/>
    </source>
</evidence>
<comment type="similarity">
    <text evidence="2">Belongs to the RNase H family.</text>
</comment>
<evidence type="ECO:0000256" key="5">
    <source>
        <dbReference type="ARBA" id="ARBA00022723"/>
    </source>
</evidence>
<dbReference type="Proteomes" id="UP001147747">
    <property type="component" value="Unassembled WGS sequence"/>
</dbReference>
<evidence type="ECO:0000256" key="6">
    <source>
        <dbReference type="ARBA" id="ARBA00022759"/>
    </source>
</evidence>
<dbReference type="InterPro" id="IPR050092">
    <property type="entry name" value="RNase_H"/>
</dbReference>
<dbReference type="EC" id="3.1.26.4" evidence="3"/>
<dbReference type="Pfam" id="PF00075">
    <property type="entry name" value="RNase_H"/>
    <property type="match status" value="1"/>
</dbReference>
<dbReference type="EMBL" id="JAPZBU010000008">
    <property type="protein sequence ID" value="KAJ5391670.1"/>
    <property type="molecule type" value="Genomic_DNA"/>
</dbReference>
<keyword evidence="4" id="KW-0540">Nuclease</keyword>
<dbReference type="RefSeq" id="XP_056487348.1">
    <property type="nucleotide sequence ID" value="XM_056631797.1"/>
</dbReference>
<sequence length="164" mass="18462">MAYVIKFYTDAGCKGNGTSGAIGAAAAVFETEDGDYKSWKMSLASYPTPTNERAGIEAIVLALEKALDLFDNLNSSPWLDVAIYSDSRYGVDCMTKWIYKWTRNGWVNYAGHDVANRDLLEQASDLDQRLRAEGDVQFLWIPREKNGIADRLCNEAMDEQDCYY</sequence>
<dbReference type="GeneID" id="81370777"/>
<dbReference type="InterPro" id="IPR012337">
    <property type="entry name" value="RNaseH-like_sf"/>
</dbReference>
<proteinExistence type="inferred from homology"/>
<dbReference type="OrthoDB" id="245563at2759"/>
<dbReference type="GO" id="GO:0003676">
    <property type="term" value="F:nucleic acid binding"/>
    <property type="evidence" value="ECO:0007669"/>
    <property type="project" value="InterPro"/>
</dbReference>
<dbReference type="InterPro" id="IPR036397">
    <property type="entry name" value="RNaseH_sf"/>
</dbReference>
<comment type="caution">
    <text evidence="9">The sequence shown here is derived from an EMBL/GenBank/DDBJ whole genome shotgun (WGS) entry which is preliminary data.</text>
</comment>
<keyword evidence="5" id="KW-0479">Metal-binding</keyword>
<keyword evidence="6" id="KW-0255">Endonuclease</keyword>
<protein>
    <recommendedName>
        <fullName evidence="3">ribonuclease H</fullName>
        <ecNumber evidence="3">3.1.26.4</ecNumber>
    </recommendedName>
</protein>
<comment type="catalytic activity">
    <reaction evidence="1">
        <text>Endonucleolytic cleavage to 5'-phosphomonoester.</text>
        <dbReference type="EC" id="3.1.26.4"/>
    </reaction>
</comment>
<dbReference type="GO" id="GO:0046872">
    <property type="term" value="F:metal ion binding"/>
    <property type="evidence" value="ECO:0007669"/>
    <property type="project" value="UniProtKB-KW"/>
</dbReference>
<keyword evidence="7" id="KW-0378">Hydrolase</keyword>
<evidence type="ECO:0000313" key="10">
    <source>
        <dbReference type="Proteomes" id="UP001147747"/>
    </source>
</evidence>
<dbReference type="SUPFAM" id="SSF53098">
    <property type="entry name" value="Ribonuclease H-like"/>
    <property type="match status" value="1"/>
</dbReference>
<reference evidence="9" key="1">
    <citation type="submission" date="2022-12" db="EMBL/GenBank/DDBJ databases">
        <authorList>
            <person name="Petersen C."/>
        </authorList>
    </citation>
    <scope>NUCLEOTIDE SEQUENCE</scope>
    <source>
        <strain evidence="9">IBT 29677</strain>
    </source>
</reference>
<evidence type="ECO:0000256" key="2">
    <source>
        <dbReference type="ARBA" id="ARBA00005300"/>
    </source>
</evidence>
<dbReference type="AlphaFoldDB" id="A0A9X0B824"/>
<name>A0A9X0B824_9EURO</name>
<dbReference type="PANTHER" id="PTHR10642">
    <property type="entry name" value="RIBONUCLEASE H1"/>
    <property type="match status" value="1"/>
</dbReference>
<dbReference type="Gene3D" id="3.30.420.10">
    <property type="entry name" value="Ribonuclease H-like superfamily/Ribonuclease H"/>
    <property type="match status" value="1"/>
</dbReference>
<evidence type="ECO:0000256" key="3">
    <source>
        <dbReference type="ARBA" id="ARBA00012180"/>
    </source>
</evidence>
<keyword evidence="10" id="KW-1185">Reference proteome</keyword>
<dbReference type="PANTHER" id="PTHR10642:SF26">
    <property type="entry name" value="RIBONUCLEASE H1"/>
    <property type="match status" value="1"/>
</dbReference>
<evidence type="ECO:0000313" key="9">
    <source>
        <dbReference type="EMBL" id="KAJ5391670.1"/>
    </source>
</evidence>
<dbReference type="PROSITE" id="PS50879">
    <property type="entry name" value="RNASE_H_1"/>
    <property type="match status" value="1"/>
</dbReference>
<dbReference type="GO" id="GO:0043137">
    <property type="term" value="P:DNA replication, removal of RNA primer"/>
    <property type="evidence" value="ECO:0007669"/>
    <property type="project" value="TreeGrafter"/>
</dbReference>
<evidence type="ECO:0000256" key="4">
    <source>
        <dbReference type="ARBA" id="ARBA00022722"/>
    </source>
</evidence>
<evidence type="ECO:0000256" key="7">
    <source>
        <dbReference type="ARBA" id="ARBA00022801"/>
    </source>
</evidence>
<gene>
    <name evidence="9" type="ORF">N7509_007160</name>
</gene>
<evidence type="ECO:0000256" key="1">
    <source>
        <dbReference type="ARBA" id="ARBA00000077"/>
    </source>
</evidence>
<reference evidence="9" key="2">
    <citation type="journal article" date="2023" name="IMA Fungus">
        <title>Comparative genomic study of the Penicillium genus elucidates a diverse pangenome and 15 lateral gene transfer events.</title>
        <authorList>
            <person name="Petersen C."/>
            <person name="Sorensen T."/>
            <person name="Nielsen M.R."/>
            <person name="Sondergaard T.E."/>
            <person name="Sorensen J.L."/>
            <person name="Fitzpatrick D.A."/>
            <person name="Frisvad J.C."/>
            <person name="Nielsen K.L."/>
        </authorList>
    </citation>
    <scope>NUCLEOTIDE SEQUENCE</scope>
    <source>
        <strain evidence="9">IBT 29677</strain>
    </source>
</reference>